<dbReference type="InterPro" id="IPR046538">
    <property type="entry name" value="DUF6603"/>
</dbReference>
<organism evidence="4 5">
    <name type="scientific">Fusarium torulosum</name>
    <dbReference type="NCBI Taxonomy" id="33205"/>
    <lineage>
        <taxon>Eukaryota</taxon>
        <taxon>Fungi</taxon>
        <taxon>Dikarya</taxon>
        <taxon>Ascomycota</taxon>
        <taxon>Pezizomycotina</taxon>
        <taxon>Sordariomycetes</taxon>
        <taxon>Hypocreomycetidae</taxon>
        <taxon>Hypocreales</taxon>
        <taxon>Nectriaceae</taxon>
        <taxon>Fusarium</taxon>
    </lineage>
</organism>
<feature type="region of interest" description="Disordered" evidence="1">
    <location>
        <begin position="1406"/>
        <end position="1441"/>
    </location>
</feature>
<dbReference type="InterPro" id="IPR036866">
    <property type="entry name" value="RibonucZ/Hydroxyglut_hydro"/>
</dbReference>
<feature type="domain" description="Metallo-beta-lactamase" evidence="2">
    <location>
        <begin position="58"/>
        <end position="102"/>
    </location>
</feature>
<evidence type="ECO:0000313" key="5">
    <source>
        <dbReference type="Proteomes" id="UP001187734"/>
    </source>
</evidence>
<dbReference type="Pfam" id="PF00753">
    <property type="entry name" value="Lactamase_B"/>
    <property type="match status" value="1"/>
</dbReference>
<evidence type="ECO:0000259" key="3">
    <source>
        <dbReference type="Pfam" id="PF20248"/>
    </source>
</evidence>
<dbReference type="PANTHER" id="PTHR30619:SF1">
    <property type="entry name" value="RECOMBINATION PROTEIN 2"/>
    <property type="match status" value="1"/>
</dbReference>
<reference evidence="4" key="1">
    <citation type="submission" date="2018-03" db="EMBL/GenBank/DDBJ databases">
        <authorList>
            <person name="Guldener U."/>
        </authorList>
    </citation>
    <scope>NUCLEOTIDE SEQUENCE</scope>
</reference>
<dbReference type="SUPFAM" id="SSF56281">
    <property type="entry name" value="Metallo-hydrolase/oxidoreductase"/>
    <property type="match status" value="1"/>
</dbReference>
<comment type="caution">
    <text evidence="4">The sequence shown here is derived from an EMBL/GenBank/DDBJ whole genome shotgun (WGS) entry which is preliminary data.</text>
</comment>
<dbReference type="PANTHER" id="PTHR30619">
    <property type="entry name" value="DNA INTERNALIZATION/COMPETENCE PROTEIN COMEC/REC2"/>
    <property type="match status" value="1"/>
</dbReference>
<dbReference type="EMBL" id="ONZP01000361">
    <property type="protein sequence ID" value="SPJ82402.1"/>
    <property type="molecule type" value="Genomic_DNA"/>
</dbReference>
<dbReference type="Pfam" id="PF20248">
    <property type="entry name" value="DUF6603"/>
    <property type="match status" value="1"/>
</dbReference>
<dbReference type="InterPro" id="IPR052159">
    <property type="entry name" value="Competence_DNA_uptake"/>
</dbReference>
<sequence>MAYRVDSYHINIGVGDAAIHVLAKPNINNPAILPECVKVVWIDAGKRGGSSKVITTLENIEPLYQARAGGFKIDVVIVTHWDGDHYGGFNSFMEQTAMVDTYFRFGADTPRTKFLTSEWMISKCSGFVKGVRDNDGTLKINNVVVADVYYGTSLLGADIFSDTDLEKDWPGQLTSGSVKDIDVLIKVMAGGGRPAMFCIAIEGELIGPSSNQTGVAAGIMWPDTVTLTNEASLAAVIAWPNGRVSHYFAGDLNAAAESALVKWLRPAWAGGRRIPSMKCSHHGACSSTPTTMIDNFRPYNIIISAGSMHNHPDWELLMYIAYYFAISKADRGPLLLTCYPRWMESDWVVKFTQFNLWYFGTEADKVKDADRRHKIAEYTAIMDTKNFLPWNNLKVKLQATGFSLNTAFAELMTVLTTEVGSIFAHPGIDSNLIRGENALIYLKVESVENADMDGRRSSYYIEDEDIKLYDDPDRNPTPSAPKVQDMGIHSRTRRKMGALTPLKMVSLTSNTKKIKQRAYLVAMKNKKKKPKGTIGMFARVASRPLPLLSSTLISTMGLADNIPTVMAETTSSSGFTIVASTNDLVVSAEEGTKLQDADELDNFVSMLRTASISLDKRPTTEPVSLKATDSIMLWMKIALQATDVKLTGEDILKPSLSIITSHNITFNTACAAGALKLDSEPGKLRPDGLLPEFSHTVMVFGLVKPLSPSVWSFKEICDFQTQLCPGVTVNKAGGLDIIRTAFGTTQWTLSAQDGTRSAVWFAPDVNYNTSLRLEFTPSGSISDNFKSLMMDFWPPSIKLEIQQPTLIARCESWIGTDVMENGQTTTNVKVRSRTGLMITALLVTKIEDAELKLQVSLALDSSTGVTFSVTSQDKSNNLKTFGQALIDKISGVDLPKLDQAVPQEMTKSGNDADDQSRVMFRQLQVFLTDKGKFSGIKLGIEVDAALGKETNDENLDHISIYLEGGYRVGRTGGFYLSGKLWFPADLGPDLREAAFSDWEKSTSLQILTPNPAACLSLKSLLPDALDLDNFPSNIPQFVTNAQFRVASKYVSVSATIEACEPYQDPGGAANLPSLNFEEVSLSAIWDHGAIDVNLEFRITLTGPPDDLGPRPTCTNELVGVLSYVRSSPNAGANASADWSISGSIQELSLGLLYEYFTEESRDVLYDILKHIRLQDVFVGYSSQDKVRTFEARGTILIAGSVEISLSYIRKAAKDAAKRDWTFEAEITKKIEHKVSLRDVGRAIFGLDSAFINGLPSFLGDAEVLSPNTPPVFSFHLEPGTTGQVQFKLDIGIGKVKATFVQLHDQTRKDARQEPIRYFQLTYTGLKVPDEIPLPTTFSVPFDEMRFFWVNAVLKPAQVAAVNALLQTSVPAAKSPQGGKPTDLAAGFHFALAAKGQLILDYPVGKTAQKKSPDETDATLPDPKKGDPPLGPDVAKSAKAPLKNTQGPLTISQVGFEYSKNVLAIQFDATFAMGPLAFAVFGFKLSLNFQNGINIQNIDLKDISVSVAGLAASFDKPPLKIEGGLIHQEDAERELYVGGITIGFVPWLFQAAGFYGRKKKDKVTGLGDEYMSAFVYAILRGPLITLEFATISGITGGFGYNVGISIPDIKDIPRYPLIAPASADSTIVDTLRNLLQPPGGGTPWFFQEKDAMWVAAGLTVSAFEMLDVTAVLIAQWSPRLQFHILGLASADIPNAKSPYKFARVELGFKASLDPDAGRFSVEAQLSPNSYILDPSCHLTGGFALYYWFSGPNKGDFVFTIGGYHRAYEVPAIYPKNIPRLGVNWALGSNLSVTGEAYFAITPKVCMGGLHINVTLSMGRLRAWFDAYADFLMNFAPFNFQAVGHVSVGVSFDMEVWFIHVHIAIEIGATLYIQGPPVRGKVHVDFWVFGFDVEFGSSQSTNHETLDLSRFYKLVLESDSKMAQSVATPPHVYMCLSGLLGDRDGPDKAFNAPWSVRGGPLRFSIEAKFAMDHALINGEDCKPLPGEKHEIFAKPMNLKKALTSTLHVSVKHVNSGEEREDWRLTPAFKAVPNVVWGAYDEASDPNHGSGNNSISSLLNGSDSFMPLMMGVELQSPVPHVSKDSILPFDIELAMVSNVNPPNKEAGEPDEINWPLFPTSGHQDGRWTPTQSLPNPNPVKGQPKQQWDAVEKCWSAVDAKSLDGVVNMWSEFLGWEKDVVPAKKPEFLICRVSERYLEAPHIYY</sequence>
<keyword evidence="5" id="KW-1185">Reference proteome</keyword>
<dbReference type="Gene3D" id="3.60.15.10">
    <property type="entry name" value="Ribonuclease Z/Hydroxyacylglutathione hydrolase-like"/>
    <property type="match status" value="1"/>
</dbReference>
<evidence type="ECO:0000313" key="4">
    <source>
        <dbReference type="EMBL" id="SPJ82402.1"/>
    </source>
</evidence>
<accession>A0AAE8SLQ4</accession>
<feature type="domain" description="DUF6603" evidence="3">
    <location>
        <begin position="1442"/>
        <end position="1917"/>
    </location>
</feature>
<name>A0AAE8SLQ4_9HYPO</name>
<evidence type="ECO:0000259" key="2">
    <source>
        <dbReference type="Pfam" id="PF00753"/>
    </source>
</evidence>
<evidence type="ECO:0008006" key="6">
    <source>
        <dbReference type="Google" id="ProtNLM"/>
    </source>
</evidence>
<protein>
    <recommendedName>
        <fullName evidence="6">Metallo-beta-lactamase domain-containing protein</fullName>
    </recommendedName>
</protein>
<dbReference type="InterPro" id="IPR001279">
    <property type="entry name" value="Metallo-B-lactamas"/>
</dbReference>
<proteinExistence type="predicted"/>
<gene>
    <name evidence="4" type="ORF">FTOL_09807</name>
</gene>
<dbReference type="Proteomes" id="UP001187734">
    <property type="component" value="Unassembled WGS sequence"/>
</dbReference>
<evidence type="ECO:0000256" key="1">
    <source>
        <dbReference type="SAM" id="MobiDB-lite"/>
    </source>
</evidence>